<dbReference type="PANTHER" id="PTHR20981">
    <property type="entry name" value="60S RIBOSOMAL PROTEIN L21"/>
    <property type="match status" value="1"/>
</dbReference>
<dbReference type="Gene3D" id="2.30.30.70">
    <property type="entry name" value="Ribosomal protein L21"/>
    <property type="match status" value="1"/>
</dbReference>
<evidence type="ECO:0000256" key="2">
    <source>
        <dbReference type="ARBA" id="ARBA00023274"/>
    </source>
</evidence>
<feature type="region of interest" description="Disordered" evidence="3">
    <location>
        <begin position="294"/>
        <end position="323"/>
    </location>
</feature>
<dbReference type="GO" id="GO:0005840">
    <property type="term" value="C:ribosome"/>
    <property type="evidence" value="ECO:0007669"/>
    <property type="project" value="UniProtKB-KW"/>
</dbReference>
<dbReference type="Proteomes" id="UP001177744">
    <property type="component" value="Unassembled WGS sequence"/>
</dbReference>
<sequence>MLSWQNWKSLHGHPYAMGTAVNKQVKGKILAKRINVRIEHLKHSKSCDSFLKRVKENDQKKKEASRNRSFPPAAVFLWPPADQSASRQRDRLPRKELRSGRCSDRAGGQRKTGAGGKLLPAATQSATTSVFRRPHGSFRSIGLTAGGRSGSQGLASPRPPAPTASQSATLSPAPRASSRPNRTWNLYFPHSPGFIRKVDLKDIRRTARSAPPPPYLSVRGDVVPAGKELLKETGIDVALARSPPNRSKMPRTHKEPLQSHRLGPGLEPEDPVPLPRSGAIFGLSVVSMEYLTLSRRRRPRPSPLREATLTTGAPISRASGDQRHQSHISSILSSLWLGPIKINAWQSLRAPAVPLRKMWWDPLQLFTPKVQQQRSRSPPQGPRWRKKEGKAPPRGLVGDTPLRPAPSLGIFRNRRQKTHIGEIVF</sequence>
<dbReference type="Pfam" id="PF01157">
    <property type="entry name" value="Ribosomal_L21e"/>
    <property type="match status" value="1"/>
</dbReference>
<dbReference type="GO" id="GO:0006412">
    <property type="term" value="P:translation"/>
    <property type="evidence" value="ECO:0007669"/>
    <property type="project" value="InterPro"/>
</dbReference>
<feature type="region of interest" description="Disordered" evidence="3">
    <location>
        <begin position="57"/>
        <end position="184"/>
    </location>
</feature>
<comment type="caution">
    <text evidence="4">The sequence shown here is derived from an EMBL/GenBank/DDBJ whole genome shotgun (WGS) entry which is preliminary data.</text>
</comment>
<dbReference type="AlphaFoldDB" id="A0AA40I7J6"/>
<keyword evidence="1" id="KW-0689">Ribosomal protein</keyword>
<feature type="compositionally biased region" description="Basic and acidic residues" evidence="3">
    <location>
        <begin position="87"/>
        <end position="104"/>
    </location>
</feature>
<gene>
    <name evidence="4" type="ORF">QTO34_014543</name>
</gene>
<protein>
    <recommendedName>
        <fullName evidence="6">60S ribosomal protein L21</fullName>
    </recommendedName>
</protein>
<accession>A0AA40I7J6</accession>
<feature type="region of interest" description="Disordered" evidence="3">
    <location>
        <begin position="241"/>
        <end position="267"/>
    </location>
</feature>
<dbReference type="GO" id="GO:0003735">
    <property type="term" value="F:structural constituent of ribosome"/>
    <property type="evidence" value="ECO:0007669"/>
    <property type="project" value="InterPro"/>
</dbReference>
<dbReference type="Gene3D" id="6.10.250.3260">
    <property type="match status" value="1"/>
</dbReference>
<feature type="compositionally biased region" description="Basic and acidic residues" evidence="3">
    <location>
        <begin position="57"/>
        <end position="66"/>
    </location>
</feature>
<evidence type="ECO:0008006" key="6">
    <source>
        <dbReference type="Google" id="ProtNLM"/>
    </source>
</evidence>
<dbReference type="InterPro" id="IPR001147">
    <property type="entry name" value="Ribosomal_eL21"/>
</dbReference>
<evidence type="ECO:0000256" key="1">
    <source>
        <dbReference type="ARBA" id="ARBA00022980"/>
    </source>
</evidence>
<evidence type="ECO:0000256" key="3">
    <source>
        <dbReference type="SAM" id="MobiDB-lite"/>
    </source>
</evidence>
<organism evidence="4 5">
    <name type="scientific">Cnephaeus nilssonii</name>
    <name type="common">Northern bat</name>
    <name type="synonym">Eptesicus nilssonii</name>
    <dbReference type="NCBI Taxonomy" id="3371016"/>
    <lineage>
        <taxon>Eukaryota</taxon>
        <taxon>Metazoa</taxon>
        <taxon>Chordata</taxon>
        <taxon>Craniata</taxon>
        <taxon>Vertebrata</taxon>
        <taxon>Euteleostomi</taxon>
        <taxon>Mammalia</taxon>
        <taxon>Eutheria</taxon>
        <taxon>Laurasiatheria</taxon>
        <taxon>Chiroptera</taxon>
        <taxon>Yangochiroptera</taxon>
        <taxon>Vespertilionidae</taxon>
        <taxon>Cnephaeus</taxon>
    </lineage>
</organism>
<dbReference type="InterPro" id="IPR036948">
    <property type="entry name" value="Ribosomal_eL21_sf"/>
</dbReference>
<dbReference type="GO" id="GO:1990904">
    <property type="term" value="C:ribonucleoprotein complex"/>
    <property type="evidence" value="ECO:0007669"/>
    <property type="project" value="UniProtKB-KW"/>
</dbReference>
<keyword evidence="2" id="KW-0687">Ribonucleoprotein</keyword>
<dbReference type="EMBL" id="JAULJE010000004">
    <property type="protein sequence ID" value="KAK1343985.1"/>
    <property type="molecule type" value="Genomic_DNA"/>
</dbReference>
<feature type="compositionally biased region" description="Low complexity" evidence="3">
    <location>
        <begin position="369"/>
        <end position="378"/>
    </location>
</feature>
<evidence type="ECO:0000313" key="5">
    <source>
        <dbReference type="Proteomes" id="UP001177744"/>
    </source>
</evidence>
<feature type="region of interest" description="Disordered" evidence="3">
    <location>
        <begin position="369"/>
        <end position="407"/>
    </location>
</feature>
<name>A0AA40I7J6_CNENI</name>
<evidence type="ECO:0000313" key="4">
    <source>
        <dbReference type="EMBL" id="KAK1343985.1"/>
    </source>
</evidence>
<keyword evidence="5" id="KW-1185">Reference proteome</keyword>
<proteinExistence type="predicted"/>
<reference evidence="4" key="1">
    <citation type="submission" date="2023-06" db="EMBL/GenBank/DDBJ databases">
        <title>Reference genome for the Northern bat (Eptesicus nilssonii), a most northern bat species.</title>
        <authorList>
            <person name="Laine V.N."/>
            <person name="Pulliainen A.T."/>
            <person name="Lilley T.M."/>
        </authorList>
    </citation>
    <scope>NUCLEOTIDE SEQUENCE</scope>
    <source>
        <strain evidence="4">BLF_Eptnil</strain>
        <tissue evidence="4">Kidney</tissue>
    </source>
</reference>